<evidence type="ECO:0000313" key="2">
    <source>
        <dbReference type="EMBL" id="PKI55121.1"/>
    </source>
</evidence>
<organism evidence="2 3">
    <name type="scientific">Punica granatum</name>
    <name type="common">Pomegranate</name>
    <dbReference type="NCBI Taxonomy" id="22663"/>
    <lineage>
        <taxon>Eukaryota</taxon>
        <taxon>Viridiplantae</taxon>
        <taxon>Streptophyta</taxon>
        <taxon>Embryophyta</taxon>
        <taxon>Tracheophyta</taxon>
        <taxon>Spermatophyta</taxon>
        <taxon>Magnoliopsida</taxon>
        <taxon>eudicotyledons</taxon>
        <taxon>Gunneridae</taxon>
        <taxon>Pentapetalae</taxon>
        <taxon>rosids</taxon>
        <taxon>malvids</taxon>
        <taxon>Myrtales</taxon>
        <taxon>Lythraceae</taxon>
        <taxon>Punica</taxon>
    </lineage>
</organism>
<comment type="caution">
    <text evidence="2">The sequence shown here is derived from an EMBL/GenBank/DDBJ whole genome shotgun (WGS) entry which is preliminary data.</text>
</comment>
<name>A0A2I0JFS6_PUNGR</name>
<sequence>MEFDINLVFSRPKGKVGEGVASKGFPAHHFPFSKVVDLASGEEASRGLHRRDSQPLVTSLGVRRSAGEPYKPDPPPSLYD</sequence>
<feature type="region of interest" description="Disordered" evidence="1">
    <location>
        <begin position="43"/>
        <end position="80"/>
    </location>
</feature>
<feature type="compositionally biased region" description="Basic and acidic residues" evidence="1">
    <location>
        <begin position="43"/>
        <end position="53"/>
    </location>
</feature>
<gene>
    <name evidence="2" type="ORF">CRG98_024412</name>
</gene>
<evidence type="ECO:0000256" key="1">
    <source>
        <dbReference type="SAM" id="MobiDB-lite"/>
    </source>
</evidence>
<dbReference type="EMBL" id="PGOL01001723">
    <property type="protein sequence ID" value="PKI55121.1"/>
    <property type="molecule type" value="Genomic_DNA"/>
</dbReference>
<dbReference type="AlphaFoldDB" id="A0A2I0JFS6"/>
<accession>A0A2I0JFS6</accession>
<proteinExistence type="predicted"/>
<dbReference type="Proteomes" id="UP000233551">
    <property type="component" value="Unassembled WGS sequence"/>
</dbReference>
<protein>
    <submittedName>
        <fullName evidence="2">Uncharacterized protein</fullName>
    </submittedName>
</protein>
<evidence type="ECO:0000313" key="3">
    <source>
        <dbReference type="Proteomes" id="UP000233551"/>
    </source>
</evidence>
<keyword evidence="3" id="KW-1185">Reference proteome</keyword>
<reference evidence="2 3" key="1">
    <citation type="submission" date="2017-11" db="EMBL/GenBank/DDBJ databases">
        <title>De-novo sequencing of pomegranate (Punica granatum L.) genome.</title>
        <authorList>
            <person name="Akparov Z."/>
            <person name="Amiraslanov A."/>
            <person name="Hajiyeva S."/>
            <person name="Abbasov M."/>
            <person name="Kaur K."/>
            <person name="Hamwieh A."/>
            <person name="Solovyev V."/>
            <person name="Salamov A."/>
            <person name="Braich B."/>
            <person name="Kosarev P."/>
            <person name="Mahmoud A."/>
            <person name="Hajiyev E."/>
            <person name="Babayeva S."/>
            <person name="Izzatullayeva V."/>
            <person name="Mammadov A."/>
            <person name="Mammadov A."/>
            <person name="Sharifova S."/>
            <person name="Ojaghi J."/>
            <person name="Eynullazada K."/>
            <person name="Bayramov B."/>
            <person name="Abdulazimova A."/>
            <person name="Shahmuradov I."/>
        </authorList>
    </citation>
    <scope>NUCLEOTIDE SEQUENCE [LARGE SCALE GENOMIC DNA]</scope>
    <source>
        <strain evidence="3">cv. AG2017</strain>
        <tissue evidence="2">Leaf</tissue>
    </source>
</reference>